<dbReference type="SUPFAM" id="SSF117987">
    <property type="entry name" value="CRISPR-associated protein"/>
    <property type="match status" value="1"/>
</dbReference>
<evidence type="ECO:0000313" key="3">
    <source>
        <dbReference type="Proteomes" id="UP001552479"/>
    </source>
</evidence>
<keyword evidence="3" id="KW-1185">Reference proteome</keyword>
<evidence type="ECO:0000313" key="2">
    <source>
        <dbReference type="EMBL" id="MEV4924827.1"/>
    </source>
</evidence>
<dbReference type="Pfam" id="PF08798">
    <property type="entry name" value="CRISPR_assoc"/>
    <property type="match status" value="1"/>
</dbReference>
<sequence length="118" mass="13076">MEEIREVLRRPCVHPRHPSRPHPPRHVRTWFSRRPQPTGEPAVAPNGVTRIGADTDTERLALRMLPRVSGPAPRKGLRITRAEIKGTLTVTDPKAFVTALTQGIGHARACSCGLILVR</sequence>
<feature type="compositionally biased region" description="Basic residues" evidence="1">
    <location>
        <begin position="11"/>
        <end position="28"/>
    </location>
</feature>
<dbReference type="InterPro" id="IPR010179">
    <property type="entry name" value="CRISPR-assoc_prot_Cse3"/>
</dbReference>
<dbReference type="Proteomes" id="UP001552479">
    <property type="component" value="Unassembled WGS sequence"/>
</dbReference>
<dbReference type="RefSeq" id="WP_366088701.1">
    <property type="nucleotide sequence ID" value="NZ_JBFASG010000017.1"/>
</dbReference>
<feature type="region of interest" description="Disordered" evidence="1">
    <location>
        <begin position="1"/>
        <end position="50"/>
    </location>
</feature>
<gene>
    <name evidence="2" type="ORF">AB0L03_18615</name>
</gene>
<organism evidence="2 3">
    <name type="scientific">Streptomyces roseoverticillatus</name>
    <dbReference type="NCBI Taxonomy" id="66429"/>
    <lineage>
        <taxon>Bacteria</taxon>
        <taxon>Bacillati</taxon>
        <taxon>Actinomycetota</taxon>
        <taxon>Actinomycetes</taxon>
        <taxon>Kitasatosporales</taxon>
        <taxon>Streptomycetaceae</taxon>
        <taxon>Streptomyces</taxon>
    </lineage>
</organism>
<dbReference type="Gene3D" id="3.30.70.1210">
    <property type="entry name" value="Crispr-associated protein, domain 2"/>
    <property type="match status" value="1"/>
</dbReference>
<comment type="caution">
    <text evidence="2">The sequence shown here is derived from an EMBL/GenBank/DDBJ whole genome shotgun (WGS) entry which is preliminary data.</text>
</comment>
<name>A0ABV3IX15_9ACTN</name>
<protein>
    <submittedName>
        <fullName evidence="2">Type I-E CRISPR-associated protein Cas6/Cse3/CasE</fullName>
    </submittedName>
</protein>
<reference evidence="2 3" key="1">
    <citation type="submission" date="2024-06" db="EMBL/GenBank/DDBJ databases">
        <title>The Natural Products Discovery Center: Release of the First 8490 Sequenced Strains for Exploring Actinobacteria Biosynthetic Diversity.</title>
        <authorList>
            <person name="Kalkreuter E."/>
            <person name="Kautsar S.A."/>
            <person name="Yang D."/>
            <person name="Bader C.D."/>
            <person name="Teijaro C.N."/>
            <person name="Fluegel L."/>
            <person name="Davis C.M."/>
            <person name="Simpson J.R."/>
            <person name="Lauterbach L."/>
            <person name="Steele A.D."/>
            <person name="Gui C."/>
            <person name="Meng S."/>
            <person name="Li G."/>
            <person name="Viehrig K."/>
            <person name="Ye F."/>
            <person name="Su P."/>
            <person name="Kiefer A.F."/>
            <person name="Nichols A."/>
            <person name="Cepeda A.J."/>
            <person name="Yan W."/>
            <person name="Fan B."/>
            <person name="Jiang Y."/>
            <person name="Adhikari A."/>
            <person name="Zheng C.-J."/>
            <person name="Schuster L."/>
            <person name="Cowan T.M."/>
            <person name="Smanski M.J."/>
            <person name="Chevrette M.G."/>
            <person name="De Carvalho L.P.S."/>
            <person name="Shen B."/>
        </authorList>
    </citation>
    <scope>NUCLEOTIDE SEQUENCE [LARGE SCALE GENOMIC DNA]</scope>
    <source>
        <strain evidence="2 3">NPDC053791</strain>
    </source>
</reference>
<dbReference type="EMBL" id="JBFASG010000017">
    <property type="protein sequence ID" value="MEV4924827.1"/>
    <property type="molecule type" value="Genomic_DNA"/>
</dbReference>
<accession>A0ABV3IX15</accession>
<proteinExistence type="predicted"/>
<evidence type="ECO:0000256" key="1">
    <source>
        <dbReference type="SAM" id="MobiDB-lite"/>
    </source>
</evidence>